<feature type="compositionally biased region" description="Basic and acidic residues" evidence="1">
    <location>
        <begin position="115"/>
        <end position="124"/>
    </location>
</feature>
<evidence type="ECO:0000313" key="2">
    <source>
        <dbReference type="EMBL" id="TRM62058.1"/>
    </source>
</evidence>
<dbReference type="AlphaFoldDB" id="A0A550CB84"/>
<feature type="compositionally biased region" description="Polar residues" evidence="1">
    <location>
        <begin position="196"/>
        <end position="208"/>
    </location>
</feature>
<dbReference type="EMBL" id="VDMD01000014">
    <property type="protein sequence ID" value="TRM62058.1"/>
    <property type="molecule type" value="Genomic_DNA"/>
</dbReference>
<proteinExistence type="predicted"/>
<gene>
    <name evidence="2" type="ORF">BD626DRAFT_499651</name>
</gene>
<keyword evidence="3" id="KW-1185">Reference proteome</keyword>
<accession>A0A550CB84</accession>
<evidence type="ECO:0000313" key="3">
    <source>
        <dbReference type="Proteomes" id="UP000320762"/>
    </source>
</evidence>
<comment type="caution">
    <text evidence="2">The sequence shown here is derived from an EMBL/GenBank/DDBJ whole genome shotgun (WGS) entry which is preliminary data.</text>
</comment>
<name>A0A550CB84_9AGAR</name>
<dbReference type="Proteomes" id="UP000320762">
    <property type="component" value="Unassembled WGS sequence"/>
</dbReference>
<feature type="region of interest" description="Disordered" evidence="1">
    <location>
        <begin position="84"/>
        <end position="170"/>
    </location>
</feature>
<evidence type="ECO:0000256" key="1">
    <source>
        <dbReference type="SAM" id="MobiDB-lite"/>
    </source>
</evidence>
<feature type="region of interest" description="Disordered" evidence="1">
    <location>
        <begin position="196"/>
        <end position="218"/>
    </location>
</feature>
<sequence length="286" mass="31466">MAYELCPAVVDDRFVIDYMNERICGRFSRSRNPTWHAALPADRRGKHISTIASDYWNLLSSDKKGSWCAIAGRLADLHTALHPEDEDQCRPARSHARRARPQGPSRSTQVAHHPYSREGRDVRRPSSLKPPSASPVLPIESGDAASRNLDQRQGDTQRNQEPTIFHPTHPLLQNGAATTSMLGSLLAVSATTFPCSSGVPSEATSSTIARRPSPPTSYQDCTPLTLSSVLNFDIYNVAAPDAHSDWDQLHSGFPMNEDFLTGWVSPQDAFSTAHSFEPGWLMDSSC</sequence>
<reference evidence="2 3" key="1">
    <citation type="journal article" date="2019" name="New Phytol.">
        <title>Comparative genomics reveals unique wood-decay strategies and fruiting body development in the Schizophyllaceae.</title>
        <authorList>
            <person name="Almasi E."/>
            <person name="Sahu N."/>
            <person name="Krizsan K."/>
            <person name="Balint B."/>
            <person name="Kovacs G.M."/>
            <person name="Kiss B."/>
            <person name="Cseklye J."/>
            <person name="Drula E."/>
            <person name="Henrissat B."/>
            <person name="Nagy I."/>
            <person name="Chovatia M."/>
            <person name="Adam C."/>
            <person name="LaButti K."/>
            <person name="Lipzen A."/>
            <person name="Riley R."/>
            <person name="Grigoriev I.V."/>
            <person name="Nagy L.G."/>
        </authorList>
    </citation>
    <scope>NUCLEOTIDE SEQUENCE [LARGE SCALE GENOMIC DNA]</scope>
    <source>
        <strain evidence="2 3">NL-1724</strain>
    </source>
</reference>
<protein>
    <submittedName>
        <fullName evidence="2">Uncharacterized protein</fullName>
    </submittedName>
</protein>
<organism evidence="2 3">
    <name type="scientific">Schizophyllum amplum</name>
    <dbReference type="NCBI Taxonomy" id="97359"/>
    <lineage>
        <taxon>Eukaryota</taxon>
        <taxon>Fungi</taxon>
        <taxon>Dikarya</taxon>
        <taxon>Basidiomycota</taxon>
        <taxon>Agaricomycotina</taxon>
        <taxon>Agaricomycetes</taxon>
        <taxon>Agaricomycetidae</taxon>
        <taxon>Agaricales</taxon>
        <taxon>Schizophyllaceae</taxon>
        <taxon>Schizophyllum</taxon>
    </lineage>
</organism>